<dbReference type="eggNOG" id="COG1309">
    <property type="taxonomic scope" value="Bacteria"/>
</dbReference>
<evidence type="ECO:0000259" key="4">
    <source>
        <dbReference type="PROSITE" id="PS50977"/>
    </source>
</evidence>
<dbReference type="Gene3D" id="1.10.357.10">
    <property type="entry name" value="Tetracycline Repressor, domain 2"/>
    <property type="match status" value="1"/>
</dbReference>
<dbReference type="InterPro" id="IPR041490">
    <property type="entry name" value="KstR2_TetR_C"/>
</dbReference>
<dbReference type="Proteomes" id="UP000008710">
    <property type="component" value="Chromosome"/>
</dbReference>
<proteinExistence type="predicted"/>
<protein>
    <submittedName>
        <fullName evidence="5">Possible transcriptional regulator</fullName>
    </submittedName>
</protein>
<dbReference type="InterPro" id="IPR050109">
    <property type="entry name" value="HTH-type_TetR-like_transc_reg"/>
</dbReference>
<dbReference type="PANTHER" id="PTHR30055">
    <property type="entry name" value="HTH-TYPE TRANSCRIPTIONAL REGULATOR RUTR"/>
    <property type="match status" value="1"/>
</dbReference>
<dbReference type="PANTHER" id="PTHR30055:SF200">
    <property type="entry name" value="HTH-TYPE TRANSCRIPTIONAL REPRESSOR BDCR"/>
    <property type="match status" value="1"/>
</dbReference>
<evidence type="ECO:0000256" key="1">
    <source>
        <dbReference type="ARBA" id="ARBA00023125"/>
    </source>
</evidence>
<gene>
    <name evidence="5" type="ordered locus">RHA1_ro02346</name>
</gene>
<sequence length="211" mass="22683">MSTAAQPRMEKDMSESPNQVISPSKAAARIRAAAVDAFATSGYGGTTTREIAARLEMSPAAMYPHYRSKEELLFAISYEGHTAALDVVVSADLPDEAPSIRLQALIGAFASWQATHHAQARVVQYELNALTPEHYRDVVKLRRDITHIVRAVVDAGAASGEFTVPDGEGVTLALMSLCVDICRWFPAGAYTEPEAVADLYADLAMRMVGAG</sequence>
<evidence type="ECO:0000256" key="2">
    <source>
        <dbReference type="PROSITE-ProRule" id="PRU00335"/>
    </source>
</evidence>
<feature type="region of interest" description="Disordered" evidence="3">
    <location>
        <begin position="1"/>
        <end position="21"/>
    </location>
</feature>
<evidence type="ECO:0000313" key="5">
    <source>
        <dbReference type="EMBL" id="ABG94152.1"/>
    </source>
</evidence>
<keyword evidence="1 2" id="KW-0238">DNA-binding</keyword>
<evidence type="ECO:0000256" key="3">
    <source>
        <dbReference type="SAM" id="MobiDB-lite"/>
    </source>
</evidence>
<feature type="DNA-binding region" description="H-T-H motif" evidence="2">
    <location>
        <begin position="47"/>
        <end position="66"/>
    </location>
</feature>
<dbReference type="Pfam" id="PF00440">
    <property type="entry name" value="TetR_N"/>
    <property type="match status" value="1"/>
</dbReference>
<dbReference type="SUPFAM" id="SSF46689">
    <property type="entry name" value="Homeodomain-like"/>
    <property type="match status" value="1"/>
</dbReference>
<dbReference type="KEGG" id="rha:RHA1_ro02346"/>
<dbReference type="GO" id="GO:0003700">
    <property type="term" value="F:DNA-binding transcription factor activity"/>
    <property type="evidence" value="ECO:0007669"/>
    <property type="project" value="TreeGrafter"/>
</dbReference>
<dbReference type="SUPFAM" id="SSF48498">
    <property type="entry name" value="Tetracyclin repressor-like, C-terminal domain"/>
    <property type="match status" value="1"/>
</dbReference>
<name>Q0SE84_RHOJR</name>
<dbReference type="EMBL" id="CP000431">
    <property type="protein sequence ID" value="ABG94152.1"/>
    <property type="molecule type" value="Genomic_DNA"/>
</dbReference>
<dbReference type="HOGENOM" id="CLU_069356_12_4_11"/>
<dbReference type="PRINTS" id="PR00455">
    <property type="entry name" value="HTHTETR"/>
</dbReference>
<reference evidence="6" key="1">
    <citation type="journal article" date="2006" name="Proc. Natl. Acad. Sci. U.S.A.">
        <title>The complete genome of Rhodococcus sp. RHA1 provides insights into a catabolic powerhouse.</title>
        <authorList>
            <person name="McLeod M.P."/>
            <person name="Warren R.L."/>
            <person name="Hsiao W.W.L."/>
            <person name="Araki N."/>
            <person name="Myhre M."/>
            <person name="Fernandes C."/>
            <person name="Miyazawa D."/>
            <person name="Wong W."/>
            <person name="Lillquist A.L."/>
            <person name="Wang D."/>
            <person name="Dosanjh M."/>
            <person name="Hara H."/>
            <person name="Petrescu A."/>
            <person name="Morin R.D."/>
            <person name="Yang G."/>
            <person name="Stott J.M."/>
            <person name="Schein J.E."/>
            <person name="Shin H."/>
            <person name="Smailus D."/>
            <person name="Siddiqui A.S."/>
            <person name="Marra M.A."/>
            <person name="Jones S.J.M."/>
            <person name="Holt R."/>
            <person name="Brinkman F.S.L."/>
            <person name="Miyauchi K."/>
            <person name="Fukuda M."/>
            <person name="Davies J.E."/>
            <person name="Mohn W.W."/>
            <person name="Eltis L.D."/>
        </authorList>
    </citation>
    <scope>NUCLEOTIDE SEQUENCE [LARGE SCALE GENOMIC DNA]</scope>
    <source>
        <strain evidence="6">RHA1</strain>
    </source>
</reference>
<organism evidence="5 6">
    <name type="scientific">Rhodococcus jostii (strain RHA1)</name>
    <dbReference type="NCBI Taxonomy" id="101510"/>
    <lineage>
        <taxon>Bacteria</taxon>
        <taxon>Bacillati</taxon>
        <taxon>Actinomycetota</taxon>
        <taxon>Actinomycetes</taxon>
        <taxon>Mycobacteriales</taxon>
        <taxon>Nocardiaceae</taxon>
        <taxon>Rhodococcus</taxon>
    </lineage>
</organism>
<dbReference type="Pfam" id="PF17932">
    <property type="entry name" value="TetR_C_24"/>
    <property type="match status" value="1"/>
</dbReference>
<dbReference type="PROSITE" id="PS50977">
    <property type="entry name" value="HTH_TETR_2"/>
    <property type="match status" value="1"/>
</dbReference>
<dbReference type="InterPro" id="IPR009057">
    <property type="entry name" value="Homeodomain-like_sf"/>
</dbReference>
<dbReference type="OrthoDB" id="1669699at2"/>
<evidence type="ECO:0000313" key="6">
    <source>
        <dbReference type="Proteomes" id="UP000008710"/>
    </source>
</evidence>
<dbReference type="InterPro" id="IPR001647">
    <property type="entry name" value="HTH_TetR"/>
</dbReference>
<accession>Q0SE84</accession>
<dbReference type="InterPro" id="IPR036271">
    <property type="entry name" value="Tet_transcr_reg_TetR-rel_C_sf"/>
</dbReference>
<feature type="domain" description="HTH tetR-type" evidence="4">
    <location>
        <begin position="24"/>
        <end position="84"/>
    </location>
</feature>
<dbReference type="GO" id="GO:0000976">
    <property type="term" value="F:transcription cis-regulatory region binding"/>
    <property type="evidence" value="ECO:0007669"/>
    <property type="project" value="TreeGrafter"/>
</dbReference>
<dbReference type="AlphaFoldDB" id="Q0SE84"/>